<proteinExistence type="inferred from homology"/>
<keyword evidence="2 6" id="KW-0808">Transferase</keyword>
<feature type="domain" description="Maltose/galactoside acetyltransferase" evidence="5">
    <location>
        <begin position="9"/>
        <end position="64"/>
    </location>
</feature>
<evidence type="ECO:0000313" key="7">
    <source>
        <dbReference type="Proteomes" id="UP000479692"/>
    </source>
</evidence>
<accession>A0A7C9LHI2</accession>
<keyword evidence="3" id="KW-0677">Repeat</keyword>
<keyword evidence="4" id="KW-0012">Acyltransferase</keyword>
<dbReference type="Proteomes" id="UP000479692">
    <property type="component" value="Unassembled WGS sequence"/>
</dbReference>
<name>A0A7C9LHI2_9GAMM</name>
<evidence type="ECO:0000256" key="1">
    <source>
        <dbReference type="ARBA" id="ARBA00007274"/>
    </source>
</evidence>
<dbReference type="Pfam" id="PF00132">
    <property type="entry name" value="Hexapep"/>
    <property type="match status" value="1"/>
</dbReference>
<dbReference type="InterPro" id="IPR018357">
    <property type="entry name" value="Hexapep_transf_CS"/>
</dbReference>
<dbReference type="InterPro" id="IPR024688">
    <property type="entry name" value="Mac_dom"/>
</dbReference>
<evidence type="ECO:0000313" key="6">
    <source>
        <dbReference type="EMBL" id="MUV14921.1"/>
    </source>
</evidence>
<gene>
    <name evidence="6" type="ORF">GN331_11975</name>
</gene>
<evidence type="ECO:0000259" key="5">
    <source>
        <dbReference type="SMART" id="SM01266"/>
    </source>
</evidence>
<dbReference type="PROSITE" id="PS00101">
    <property type="entry name" value="HEXAPEP_TRANSFERASES"/>
    <property type="match status" value="1"/>
</dbReference>
<dbReference type="InterPro" id="IPR001451">
    <property type="entry name" value="Hexapep"/>
</dbReference>
<dbReference type="InterPro" id="IPR051159">
    <property type="entry name" value="Hexapeptide_acetyltransf"/>
</dbReference>
<reference evidence="6 7" key="1">
    <citation type="submission" date="2019-12" db="EMBL/GenBank/DDBJ databases">
        <authorList>
            <person name="Xu J."/>
        </authorList>
    </citation>
    <scope>NUCLEOTIDE SEQUENCE [LARGE SCALE GENOMIC DNA]</scope>
    <source>
        <strain evidence="6 7">HX-5-24</strain>
    </source>
</reference>
<evidence type="ECO:0000256" key="3">
    <source>
        <dbReference type="ARBA" id="ARBA00022737"/>
    </source>
</evidence>
<dbReference type="Gene3D" id="2.160.10.10">
    <property type="entry name" value="Hexapeptide repeat proteins"/>
    <property type="match status" value="1"/>
</dbReference>
<comment type="similarity">
    <text evidence="1">Belongs to the transferase hexapeptide repeat family.</text>
</comment>
<dbReference type="FunFam" id="2.160.10.10:FF:000008">
    <property type="entry name" value="Maltose O-acetyltransferase"/>
    <property type="match status" value="1"/>
</dbReference>
<dbReference type="PANTHER" id="PTHR23416">
    <property type="entry name" value="SIALIC ACID SYNTHASE-RELATED"/>
    <property type="match status" value="1"/>
</dbReference>
<dbReference type="SUPFAM" id="SSF51161">
    <property type="entry name" value="Trimeric LpxA-like enzymes"/>
    <property type="match status" value="1"/>
</dbReference>
<keyword evidence="7" id="KW-1185">Reference proteome</keyword>
<protein>
    <submittedName>
        <fullName evidence="6">Sugar O-acetyltransferase</fullName>
    </submittedName>
</protein>
<evidence type="ECO:0000256" key="4">
    <source>
        <dbReference type="ARBA" id="ARBA00023315"/>
    </source>
</evidence>
<dbReference type="AlphaFoldDB" id="A0A7C9LHI2"/>
<dbReference type="SMART" id="SM01266">
    <property type="entry name" value="Mac"/>
    <property type="match status" value="1"/>
</dbReference>
<dbReference type="InterPro" id="IPR011004">
    <property type="entry name" value="Trimer_LpxA-like_sf"/>
</dbReference>
<dbReference type="CDD" id="cd03357">
    <property type="entry name" value="LbH_MAT_GAT"/>
    <property type="match status" value="1"/>
</dbReference>
<sequence>MNGSNRTEKDKMLAGEMYLANDPQLVAERLLARARCQALNTLPASASDDARRAATDAIFGAPGNTYVTAPFFCDYGTNITLGANVYFNFNCVVLDVAPVTIGDNVMFGPAVQVYTATHPLDAVERRSGREFAKPIAIGDDVWIGGGAILCPGVTIGPRSVIGAGSVVTRDLPADVFAAGNPCRVIRSL</sequence>
<comment type="caution">
    <text evidence="6">The sequence shown here is derived from an EMBL/GenBank/DDBJ whole genome shotgun (WGS) entry which is preliminary data.</text>
</comment>
<evidence type="ECO:0000256" key="2">
    <source>
        <dbReference type="ARBA" id="ARBA00022679"/>
    </source>
</evidence>
<dbReference type="RefSeq" id="WP_156642404.1">
    <property type="nucleotide sequence ID" value="NZ_WOXT01000003.1"/>
</dbReference>
<dbReference type="GO" id="GO:0016413">
    <property type="term" value="F:O-acetyltransferase activity"/>
    <property type="evidence" value="ECO:0007669"/>
    <property type="project" value="UniProtKB-ARBA"/>
</dbReference>
<organism evidence="6 7">
    <name type="scientific">Noviluteimonas gilva</name>
    <dbReference type="NCBI Taxonomy" id="2682097"/>
    <lineage>
        <taxon>Bacteria</taxon>
        <taxon>Pseudomonadati</taxon>
        <taxon>Pseudomonadota</taxon>
        <taxon>Gammaproteobacteria</taxon>
        <taxon>Lysobacterales</taxon>
        <taxon>Lysobacteraceae</taxon>
        <taxon>Noviluteimonas</taxon>
    </lineage>
</organism>
<dbReference type="Pfam" id="PF12464">
    <property type="entry name" value="Mac"/>
    <property type="match status" value="1"/>
</dbReference>
<dbReference type="EMBL" id="WOXT01000003">
    <property type="protein sequence ID" value="MUV14921.1"/>
    <property type="molecule type" value="Genomic_DNA"/>
</dbReference>
<dbReference type="PANTHER" id="PTHR23416:SF23">
    <property type="entry name" value="ACETYLTRANSFERASE C18B11.09C-RELATED"/>
    <property type="match status" value="1"/>
</dbReference>
<dbReference type="GO" id="GO:0005829">
    <property type="term" value="C:cytosol"/>
    <property type="evidence" value="ECO:0007669"/>
    <property type="project" value="TreeGrafter"/>
</dbReference>